<keyword evidence="1" id="KW-1133">Transmembrane helix</keyword>
<comment type="caution">
    <text evidence="2">The sequence shown here is derived from an EMBL/GenBank/DDBJ whole genome shotgun (WGS) entry which is preliminary data.</text>
</comment>
<dbReference type="Proteomes" id="UP000230903">
    <property type="component" value="Unassembled WGS sequence"/>
</dbReference>
<dbReference type="InterPro" id="IPR014509">
    <property type="entry name" value="YjdF-like"/>
</dbReference>
<protein>
    <recommendedName>
        <fullName evidence="4">Membrane-spanning protein</fullName>
    </recommendedName>
</protein>
<accession>A0A2H0UN79</accession>
<keyword evidence="1" id="KW-0812">Transmembrane</keyword>
<feature type="transmembrane region" description="Helical" evidence="1">
    <location>
        <begin position="21"/>
        <end position="39"/>
    </location>
</feature>
<evidence type="ECO:0000313" key="2">
    <source>
        <dbReference type="EMBL" id="PIR87879.1"/>
    </source>
</evidence>
<sequence>MENKAIKKRFRDLPLFKKVTLVVSFVLRLTMLLAIGLAIWEGNIFVAFVSALALISSFFPALIERNLKITLSTSLEFISFLFIYAAIFLGQTAQFYDKIWWWDVLLHASAGVALGFFGFLILYTLYVSGKLVARRGLIIFFAFTFALALGAVWEIFEFTLDVLFKTNNQQLQTGVTDTMYDLILDSVGALISVVVGYAYMIRRKRGIYFGRLIEKFFALNPKFKFKKNIED</sequence>
<evidence type="ECO:0000313" key="3">
    <source>
        <dbReference type="Proteomes" id="UP000230903"/>
    </source>
</evidence>
<dbReference type="AlphaFoldDB" id="A0A2H0UN79"/>
<feature type="transmembrane region" description="Helical" evidence="1">
    <location>
        <begin position="182"/>
        <end position="201"/>
    </location>
</feature>
<gene>
    <name evidence="2" type="ORF">COU10_02190</name>
</gene>
<feature type="transmembrane region" description="Helical" evidence="1">
    <location>
        <begin position="137"/>
        <end position="156"/>
    </location>
</feature>
<proteinExistence type="predicted"/>
<organism evidence="2 3">
    <name type="scientific">Candidatus Harrisonbacteria bacterium CG10_big_fil_rev_8_21_14_0_10_45_28</name>
    <dbReference type="NCBI Taxonomy" id="1974586"/>
    <lineage>
        <taxon>Bacteria</taxon>
        <taxon>Candidatus Harrisoniibacteriota</taxon>
    </lineage>
</organism>
<reference evidence="3" key="1">
    <citation type="submission" date="2017-09" db="EMBL/GenBank/DDBJ databases">
        <title>Depth-based differentiation of microbial function through sediment-hosted aquifers and enrichment of novel symbionts in the deep terrestrial subsurface.</title>
        <authorList>
            <person name="Probst A.J."/>
            <person name="Ladd B."/>
            <person name="Jarett J.K."/>
            <person name="Geller-Mcgrath D.E."/>
            <person name="Sieber C.M.K."/>
            <person name="Emerson J.B."/>
            <person name="Anantharaman K."/>
            <person name="Thomas B.C."/>
            <person name="Malmstrom R."/>
            <person name="Stieglmeier M."/>
            <person name="Klingl A."/>
            <person name="Woyke T."/>
            <person name="Ryan C.M."/>
            <person name="Banfield J.F."/>
        </authorList>
    </citation>
    <scope>NUCLEOTIDE SEQUENCE [LARGE SCALE GENOMIC DNA]</scope>
</reference>
<name>A0A2H0UN79_9BACT</name>
<dbReference type="EMBL" id="PFBC01000035">
    <property type="protein sequence ID" value="PIR87879.1"/>
    <property type="molecule type" value="Genomic_DNA"/>
</dbReference>
<dbReference type="Pfam" id="PF09997">
    <property type="entry name" value="DUF2238"/>
    <property type="match status" value="1"/>
</dbReference>
<evidence type="ECO:0000256" key="1">
    <source>
        <dbReference type="SAM" id="Phobius"/>
    </source>
</evidence>
<evidence type="ECO:0008006" key="4">
    <source>
        <dbReference type="Google" id="ProtNLM"/>
    </source>
</evidence>
<feature type="transmembrane region" description="Helical" evidence="1">
    <location>
        <begin position="99"/>
        <end position="125"/>
    </location>
</feature>
<feature type="transmembrane region" description="Helical" evidence="1">
    <location>
        <begin position="45"/>
        <end position="63"/>
    </location>
</feature>
<feature type="transmembrane region" description="Helical" evidence="1">
    <location>
        <begin position="75"/>
        <end position="93"/>
    </location>
</feature>
<keyword evidence="1" id="KW-0472">Membrane</keyword>